<dbReference type="Proteomes" id="UP000261905">
    <property type="component" value="Unassembled WGS sequence"/>
</dbReference>
<dbReference type="GO" id="GO:0003677">
    <property type="term" value="F:DNA binding"/>
    <property type="evidence" value="ECO:0007669"/>
    <property type="project" value="UniProtKB-KW"/>
</dbReference>
<dbReference type="OrthoDB" id="7950977at2"/>
<proteinExistence type="predicted"/>
<keyword evidence="1" id="KW-0238">DNA-binding</keyword>
<evidence type="ECO:0000313" key="1">
    <source>
        <dbReference type="EMBL" id="REK77582.1"/>
    </source>
</evidence>
<name>A0A371PN08_9BACL</name>
<evidence type="ECO:0000313" key="2">
    <source>
        <dbReference type="Proteomes" id="UP000261905"/>
    </source>
</evidence>
<dbReference type="AlphaFoldDB" id="A0A371PN08"/>
<sequence length="72" mass="7989">MIMSANSRPEKELPIISKPANQALDLAGYYKLEQFTEVTEAELLKLHGMGPKGIRMLKAALQERGLSFAKKS</sequence>
<keyword evidence="2" id="KW-1185">Reference proteome</keyword>
<protein>
    <submittedName>
        <fullName evidence="1">DNA-binding protein</fullName>
    </submittedName>
</protein>
<dbReference type="SUPFAM" id="SSF47789">
    <property type="entry name" value="C-terminal domain of RNA polymerase alpha subunit"/>
    <property type="match status" value="1"/>
</dbReference>
<comment type="caution">
    <text evidence="1">The sequence shown here is derived from an EMBL/GenBank/DDBJ whole genome shotgun (WGS) entry which is preliminary data.</text>
</comment>
<gene>
    <name evidence="1" type="ORF">DX130_11480</name>
</gene>
<accession>A0A371PN08</accession>
<organism evidence="1 2">
    <name type="scientific">Paenibacillus paeoniae</name>
    <dbReference type="NCBI Taxonomy" id="2292705"/>
    <lineage>
        <taxon>Bacteria</taxon>
        <taxon>Bacillati</taxon>
        <taxon>Bacillota</taxon>
        <taxon>Bacilli</taxon>
        <taxon>Bacillales</taxon>
        <taxon>Paenibacillaceae</taxon>
        <taxon>Paenibacillus</taxon>
    </lineage>
</organism>
<dbReference type="Gene3D" id="1.10.150.20">
    <property type="entry name" value="5' to 3' exonuclease, C-terminal subdomain"/>
    <property type="match status" value="1"/>
</dbReference>
<reference evidence="1 2" key="1">
    <citation type="submission" date="2018-08" db="EMBL/GenBank/DDBJ databases">
        <title>Paenibacillus sp. M4BSY-1, whole genome shotgun sequence.</title>
        <authorList>
            <person name="Tuo L."/>
        </authorList>
    </citation>
    <scope>NUCLEOTIDE SEQUENCE [LARGE SCALE GENOMIC DNA]</scope>
    <source>
        <strain evidence="1 2">M4BSY-1</strain>
    </source>
</reference>
<dbReference type="EMBL" id="QUBQ01000001">
    <property type="protein sequence ID" value="REK77582.1"/>
    <property type="molecule type" value="Genomic_DNA"/>
</dbReference>